<evidence type="ECO:0000256" key="2">
    <source>
        <dbReference type="PROSITE-ProRule" id="PRU00497"/>
    </source>
</evidence>
<dbReference type="GO" id="GO:0042302">
    <property type="term" value="F:structural constituent of cuticle"/>
    <property type="evidence" value="ECO:0007669"/>
    <property type="project" value="UniProtKB-UniRule"/>
</dbReference>
<feature type="transmembrane region" description="Helical" evidence="4">
    <location>
        <begin position="7"/>
        <end position="28"/>
    </location>
</feature>
<dbReference type="InterPro" id="IPR051217">
    <property type="entry name" value="Insect_Cuticle_Struc_Prot"/>
</dbReference>
<feature type="compositionally biased region" description="Polar residues" evidence="3">
    <location>
        <begin position="147"/>
        <end position="158"/>
    </location>
</feature>
<dbReference type="PROSITE" id="PS00233">
    <property type="entry name" value="CHIT_BIND_RR_1"/>
    <property type="match status" value="1"/>
</dbReference>
<dbReference type="InterPro" id="IPR031311">
    <property type="entry name" value="CHIT_BIND_RR_consensus"/>
</dbReference>
<keyword evidence="4" id="KW-1133">Transmembrane helix</keyword>
<keyword evidence="6" id="KW-1185">Reference proteome</keyword>
<comment type="caution">
    <text evidence="5">The sequence shown here is derived from an EMBL/GenBank/DDBJ whole genome shotgun (WGS) entry which is preliminary data.</text>
</comment>
<gene>
    <name evidence="5" type="ORF">OTU49_007574</name>
</gene>
<proteinExistence type="predicted"/>
<evidence type="ECO:0000313" key="6">
    <source>
        <dbReference type="Proteomes" id="UP001445076"/>
    </source>
</evidence>
<name>A0AAW0WWN5_CHEQU</name>
<reference evidence="5 6" key="1">
    <citation type="journal article" date="2024" name="BMC Genomics">
        <title>Genome assembly of redclaw crayfish (Cherax quadricarinatus) provides insights into its immune adaptation and hypoxia tolerance.</title>
        <authorList>
            <person name="Liu Z."/>
            <person name="Zheng J."/>
            <person name="Li H."/>
            <person name="Fang K."/>
            <person name="Wang S."/>
            <person name="He J."/>
            <person name="Zhou D."/>
            <person name="Weng S."/>
            <person name="Chi M."/>
            <person name="Gu Z."/>
            <person name="He J."/>
            <person name="Li F."/>
            <person name="Wang M."/>
        </authorList>
    </citation>
    <scope>NUCLEOTIDE SEQUENCE [LARGE SCALE GENOMIC DNA]</scope>
    <source>
        <strain evidence="5">ZL_2023a</strain>
    </source>
</reference>
<dbReference type="GO" id="GO:0005615">
    <property type="term" value="C:extracellular space"/>
    <property type="evidence" value="ECO:0007669"/>
    <property type="project" value="TreeGrafter"/>
</dbReference>
<dbReference type="PRINTS" id="PR00947">
    <property type="entry name" value="CUTICLE"/>
</dbReference>
<evidence type="ECO:0000256" key="4">
    <source>
        <dbReference type="SAM" id="Phobius"/>
    </source>
</evidence>
<keyword evidence="4" id="KW-0812">Transmembrane</keyword>
<feature type="compositionally biased region" description="Basic and acidic residues" evidence="3">
    <location>
        <begin position="159"/>
        <end position="178"/>
    </location>
</feature>
<evidence type="ECO:0000256" key="1">
    <source>
        <dbReference type="ARBA" id="ARBA00022460"/>
    </source>
</evidence>
<feature type="region of interest" description="Disordered" evidence="3">
    <location>
        <begin position="145"/>
        <end position="195"/>
    </location>
</feature>
<dbReference type="GO" id="GO:0031012">
    <property type="term" value="C:extracellular matrix"/>
    <property type="evidence" value="ECO:0007669"/>
    <property type="project" value="TreeGrafter"/>
</dbReference>
<keyword evidence="1 2" id="KW-0193">Cuticle</keyword>
<dbReference type="Pfam" id="PF00379">
    <property type="entry name" value="Chitin_bind_4"/>
    <property type="match status" value="1"/>
</dbReference>
<keyword evidence="4" id="KW-0472">Membrane</keyword>
<dbReference type="PROSITE" id="PS51155">
    <property type="entry name" value="CHIT_BIND_RR_2"/>
    <property type="match status" value="1"/>
</dbReference>
<dbReference type="PANTHER" id="PTHR12236">
    <property type="entry name" value="STRUCTURAL CONTITUENT OF CUTICLE"/>
    <property type="match status" value="1"/>
</dbReference>
<dbReference type="Proteomes" id="UP001445076">
    <property type="component" value="Unassembled WGS sequence"/>
</dbReference>
<evidence type="ECO:0000313" key="5">
    <source>
        <dbReference type="EMBL" id="KAK8731376.1"/>
    </source>
</evidence>
<dbReference type="PANTHER" id="PTHR12236:SF79">
    <property type="entry name" value="CUTICULAR PROTEIN 50CB-RELATED"/>
    <property type="match status" value="1"/>
</dbReference>
<dbReference type="AlphaFoldDB" id="A0AAW0WWN5"/>
<evidence type="ECO:0008006" key="7">
    <source>
        <dbReference type="Google" id="ProtNLM"/>
    </source>
</evidence>
<accession>A0AAW0WWN5</accession>
<evidence type="ECO:0000256" key="3">
    <source>
        <dbReference type="SAM" id="MobiDB-lite"/>
    </source>
</evidence>
<sequence>MLYKVSFIVRMVGVVVAVGINVAVSVTANQPSRALYPRHSSSLPPSDKQSGSYNFQYGVKDDQGGAHFGQDETYDGHLIKGSYYIALPDGRMQTVKYQADHVIGYVADVEFDGEAVHPITRDVDPITFKSSFFLSPTTVPVAYSTIPPHQSFPSPADQSSDHHDSTFGEDIGHHHDSTFGEDIGPSDPHQPQDRS</sequence>
<protein>
    <recommendedName>
        <fullName evidence="7">Cuticle protein</fullName>
    </recommendedName>
</protein>
<dbReference type="InterPro" id="IPR000618">
    <property type="entry name" value="Insect_cuticle"/>
</dbReference>
<dbReference type="EMBL" id="JARKIK010000061">
    <property type="protein sequence ID" value="KAK8731376.1"/>
    <property type="molecule type" value="Genomic_DNA"/>
</dbReference>
<organism evidence="5 6">
    <name type="scientific">Cherax quadricarinatus</name>
    <name type="common">Australian red claw crayfish</name>
    <dbReference type="NCBI Taxonomy" id="27406"/>
    <lineage>
        <taxon>Eukaryota</taxon>
        <taxon>Metazoa</taxon>
        <taxon>Ecdysozoa</taxon>
        <taxon>Arthropoda</taxon>
        <taxon>Crustacea</taxon>
        <taxon>Multicrustacea</taxon>
        <taxon>Malacostraca</taxon>
        <taxon>Eumalacostraca</taxon>
        <taxon>Eucarida</taxon>
        <taxon>Decapoda</taxon>
        <taxon>Pleocyemata</taxon>
        <taxon>Astacidea</taxon>
        <taxon>Parastacoidea</taxon>
        <taxon>Parastacidae</taxon>
        <taxon>Cherax</taxon>
    </lineage>
</organism>